<evidence type="ECO:0000256" key="2">
    <source>
        <dbReference type="ARBA" id="ARBA00023315"/>
    </source>
</evidence>
<dbReference type="PANTHER" id="PTHR43420">
    <property type="entry name" value="ACETYLTRANSFERASE"/>
    <property type="match status" value="1"/>
</dbReference>
<evidence type="ECO:0000259" key="3">
    <source>
        <dbReference type="PROSITE" id="PS51186"/>
    </source>
</evidence>
<dbReference type="InterPro" id="IPR000182">
    <property type="entry name" value="GNAT_dom"/>
</dbReference>
<feature type="domain" description="N-acetyltransferase" evidence="3">
    <location>
        <begin position="40"/>
        <end position="190"/>
    </location>
</feature>
<dbReference type="InterPro" id="IPR016181">
    <property type="entry name" value="Acyl_CoA_acyltransferase"/>
</dbReference>
<evidence type="ECO:0000256" key="1">
    <source>
        <dbReference type="ARBA" id="ARBA00022679"/>
    </source>
</evidence>
<organism evidence="4 5">
    <name type="scientific">Evansella caseinilytica</name>
    <dbReference type="NCBI Taxonomy" id="1503961"/>
    <lineage>
        <taxon>Bacteria</taxon>
        <taxon>Bacillati</taxon>
        <taxon>Bacillota</taxon>
        <taxon>Bacilli</taxon>
        <taxon>Bacillales</taxon>
        <taxon>Bacillaceae</taxon>
        <taxon>Evansella</taxon>
    </lineage>
</organism>
<dbReference type="Proteomes" id="UP000198935">
    <property type="component" value="Unassembled WGS sequence"/>
</dbReference>
<dbReference type="SUPFAM" id="SSF55729">
    <property type="entry name" value="Acyl-CoA N-acyltransferases (Nat)"/>
    <property type="match status" value="1"/>
</dbReference>
<keyword evidence="5" id="KW-1185">Reference proteome</keyword>
<gene>
    <name evidence="4" type="ORF">SAMN05421736_101589</name>
</gene>
<reference evidence="5" key="1">
    <citation type="submission" date="2016-10" db="EMBL/GenBank/DDBJ databases">
        <authorList>
            <person name="Varghese N."/>
            <person name="Submissions S."/>
        </authorList>
    </citation>
    <scope>NUCLEOTIDE SEQUENCE [LARGE SCALE GENOMIC DNA]</scope>
    <source>
        <strain evidence="5">SP</strain>
    </source>
</reference>
<keyword evidence="2" id="KW-0012">Acyltransferase</keyword>
<dbReference type="Gene3D" id="3.40.630.30">
    <property type="match status" value="1"/>
</dbReference>
<evidence type="ECO:0000313" key="5">
    <source>
        <dbReference type="Proteomes" id="UP000198935"/>
    </source>
</evidence>
<dbReference type="GO" id="GO:0016747">
    <property type="term" value="F:acyltransferase activity, transferring groups other than amino-acyl groups"/>
    <property type="evidence" value="ECO:0007669"/>
    <property type="project" value="InterPro"/>
</dbReference>
<dbReference type="STRING" id="1503961.SAMN05421736_101589"/>
<dbReference type="EMBL" id="FNPI01000001">
    <property type="protein sequence ID" value="SDY17997.1"/>
    <property type="molecule type" value="Genomic_DNA"/>
</dbReference>
<keyword evidence="1 4" id="KW-0808">Transferase</keyword>
<name>A0A1H3HR92_9BACI</name>
<dbReference type="AlphaFoldDB" id="A0A1H3HR92"/>
<protein>
    <submittedName>
        <fullName evidence="4">Acetyltransferase (GNAT) family protein</fullName>
    </submittedName>
</protein>
<sequence length="207" mass="23368">MSGGTSLLFRRKQLKQREQRMRKWAAVTDTNSIYKVEKFVDVGTDKASIIAFLKANDRSFFPPLSKRVKLEKYAEKLMKEAVLLIVKEPAAARLLAMLGFYCNAPQYNSAVITYLAVAPAARGKGIGKTLLRECIRYVRQFPGMQSIETRTWAGNHAAVKMYTSLGFKIVDRSFDRGEKEHSLELRLKLNGIHDGPHDGPTAFVEDQ</sequence>
<dbReference type="Pfam" id="PF00583">
    <property type="entry name" value="Acetyltransf_1"/>
    <property type="match status" value="1"/>
</dbReference>
<accession>A0A1H3HR92</accession>
<dbReference type="InterPro" id="IPR050680">
    <property type="entry name" value="YpeA/RimI_acetyltransf"/>
</dbReference>
<dbReference type="CDD" id="cd04301">
    <property type="entry name" value="NAT_SF"/>
    <property type="match status" value="1"/>
</dbReference>
<dbReference type="PROSITE" id="PS51186">
    <property type="entry name" value="GNAT"/>
    <property type="match status" value="1"/>
</dbReference>
<evidence type="ECO:0000313" key="4">
    <source>
        <dbReference type="EMBL" id="SDY17997.1"/>
    </source>
</evidence>
<proteinExistence type="predicted"/>